<dbReference type="Proteomes" id="UP001207468">
    <property type="component" value="Unassembled WGS sequence"/>
</dbReference>
<protein>
    <submittedName>
        <fullName evidence="1">Uncharacterized protein</fullName>
    </submittedName>
</protein>
<proteinExistence type="predicted"/>
<feature type="non-terminal residue" evidence="1">
    <location>
        <position position="1"/>
    </location>
</feature>
<organism evidence="1 2">
    <name type="scientific">Russula earlei</name>
    <dbReference type="NCBI Taxonomy" id="71964"/>
    <lineage>
        <taxon>Eukaryota</taxon>
        <taxon>Fungi</taxon>
        <taxon>Dikarya</taxon>
        <taxon>Basidiomycota</taxon>
        <taxon>Agaricomycotina</taxon>
        <taxon>Agaricomycetes</taxon>
        <taxon>Russulales</taxon>
        <taxon>Russulaceae</taxon>
        <taxon>Russula</taxon>
    </lineage>
</organism>
<gene>
    <name evidence="1" type="ORF">F5148DRAFT_1324112</name>
</gene>
<comment type="caution">
    <text evidence="1">The sequence shown here is derived from an EMBL/GenBank/DDBJ whole genome shotgun (WGS) entry which is preliminary data.</text>
</comment>
<evidence type="ECO:0000313" key="1">
    <source>
        <dbReference type="EMBL" id="KAI9511296.1"/>
    </source>
</evidence>
<accession>A0ACC0UIC6</accession>
<reference evidence="1" key="1">
    <citation type="submission" date="2021-03" db="EMBL/GenBank/DDBJ databases">
        <title>Evolutionary priming and transition to the ectomycorrhizal habit in an iconic lineage of mushroom-forming fungi: is preadaptation a requirement?</title>
        <authorList>
            <consortium name="DOE Joint Genome Institute"/>
            <person name="Looney B.P."/>
            <person name="Miyauchi S."/>
            <person name="Morin E."/>
            <person name="Drula E."/>
            <person name="Courty P.E."/>
            <person name="Chicoki N."/>
            <person name="Fauchery L."/>
            <person name="Kohler A."/>
            <person name="Kuo A."/>
            <person name="LaButti K."/>
            <person name="Pangilinan J."/>
            <person name="Lipzen A."/>
            <person name="Riley R."/>
            <person name="Andreopoulos W."/>
            <person name="He G."/>
            <person name="Johnson J."/>
            <person name="Barry K.W."/>
            <person name="Grigoriev I.V."/>
            <person name="Nagy L."/>
            <person name="Hibbett D."/>
            <person name="Henrissat B."/>
            <person name="Matheny P.B."/>
            <person name="Labbe J."/>
            <person name="Martin A.F."/>
        </authorList>
    </citation>
    <scope>NUCLEOTIDE SEQUENCE</scope>
    <source>
        <strain evidence="1">BPL698</strain>
    </source>
</reference>
<feature type="non-terminal residue" evidence="1">
    <location>
        <position position="149"/>
    </location>
</feature>
<sequence>LQDNANSTVLWEIHWPLHRWYICLQSLRFPPNVFVSLVPVPASSPNHCPGSLKLFCHSNTVTESQACTLATPSSRLALHSATDSDMMLTDASSGQFSPTDTYLPKPTPPSAVIPPPSPSTVHAKLNQLAQCRLAILHFILSPCTHATTT</sequence>
<evidence type="ECO:0000313" key="2">
    <source>
        <dbReference type="Proteomes" id="UP001207468"/>
    </source>
</evidence>
<dbReference type="EMBL" id="JAGFNK010000024">
    <property type="protein sequence ID" value="KAI9511296.1"/>
    <property type="molecule type" value="Genomic_DNA"/>
</dbReference>
<keyword evidence="2" id="KW-1185">Reference proteome</keyword>
<name>A0ACC0UIC6_9AGAM</name>